<proteinExistence type="predicted"/>
<gene>
    <name evidence="1" type="ORF">CFH83_00495</name>
</gene>
<name>A0A2D3WL45_9BACT</name>
<evidence type="ECO:0000313" key="2">
    <source>
        <dbReference type="Proteomes" id="UP000228859"/>
    </source>
</evidence>
<dbReference type="EMBL" id="DLUI01000009">
    <property type="protein sequence ID" value="DAB39477.1"/>
    <property type="molecule type" value="Genomic_DNA"/>
</dbReference>
<dbReference type="AlphaFoldDB" id="A0A2D3WL45"/>
<organism evidence="1 2">
    <name type="scientific">Sulfuricurvum kujiense</name>
    <dbReference type="NCBI Taxonomy" id="148813"/>
    <lineage>
        <taxon>Bacteria</taxon>
        <taxon>Pseudomonadati</taxon>
        <taxon>Campylobacterota</taxon>
        <taxon>Epsilonproteobacteria</taxon>
        <taxon>Campylobacterales</taxon>
        <taxon>Sulfurimonadaceae</taxon>
        <taxon>Sulfuricurvum</taxon>
    </lineage>
</organism>
<comment type="caution">
    <text evidence="1">The sequence shown here is derived from an EMBL/GenBank/DDBJ whole genome shotgun (WGS) entry which is preliminary data.</text>
</comment>
<reference evidence="1 2" key="1">
    <citation type="journal article" date="2017" name="Front. Microbiol.">
        <title>Comparative Genomic Analysis of the Class Epsilonproteobacteria and Proposed Reclassification to Epsilonbacteraeota (phyl. nov.).</title>
        <authorList>
            <person name="Waite D.W."/>
            <person name="Vanwonterghem I."/>
            <person name="Rinke C."/>
            <person name="Parks D.H."/>
            <person name="Zhang Y."/>
            <person name="Takai K."/>
            <person name="Sievert S.M."/>
            <person name="Simon J."/>
            <person name="Campbell B.J."/>
            <person name="Hanson T.E."/>
            <person name="Woyke T."/>
            <person name="Klotz M.G."/>
            <person name="Hugenholtz P."/>
        </authorList>
    </citation>
    <scope>NUCLEOTIDE SEQUENCE [LARGE SCALE GENOMIC DNA]</scope>
    <source>
        <strain evidence="1">UBA12443</strain>
    </source>
</reference>
<sequence length="187" mass="21511">MTYSTDTSAETTYENLLDEIIAKARQKGANITSWTQSQNGKTIIHIPEKLPIYYLSMDAAADSLIHQYKLLSEYRYLYQNAPLAVKPFATQGSGEPKSSLNAQGLFECDTLINNMDNELSGTVKRKLHYVIEKINSTHRLSSSDFEHFQNFLIEHYRQKTAEAPTTQKKKQYQMFIRFLEEISQSDI</sequence>
<accession>A0A2D3WL45</accession>
<dbReference type="RefSeq" id="WP_294893779.1">
    <property type="nucleotide sequence ID" value="NZ_DLUI01000009.1"/>
</dbReference>
<evidence type="ECO:0000313" key="1">
    <source>
        <dbReference type="EMBL" id="DAB39477.1"/>
    </source>
</evidence>
<dbReference type="Proteomes" id="UP000228859">
    <property type="component" value="Unassembled WGS sequence"/>
</dbReference>
<protein>
    <submittedName>
        <fullName evidence="1">Uncharacterized protein</fullName>
    </submittedName>
</protein>